<evidence type="ECO:0000256" key="7">
    <source>
        <dbReference type="ARBA" id="ARBA00023118"/>
    </source>
</evidence>
<dbReference type="PANTHER" id="PTHR35579">
    <property type="entry name" value="CRISPR SYSTEM CMS ENDORIBONUCLEASE CSM3"/>
    <property type="match status" value="1"/>
</dbReference>
<sequence length="245" mass="27384">MSYRLLEIKEIKGTIKLLTGLHIGAGSDEIKIGGIDTPVVRNPINDEPYIPGSSLKGKARSLLEWYLGKIKVERKTDNKGRIAFEGKPWYEPDDEKGRAICRIFGISGADAGDYNEGPSRALFRDCSLTKGSKEKLIEHNALTEDKIEVTIDRIKGTSGGGGPRHMERVPAGAKFDFVIHYKIMDINGDNGEVDRKNFKYLLRALKLLEMDALGGCGSRGYGRIKFEFEDPEIETQFNDLKLFED</sequence>
<comment type="similarity">
    <text evidence="1">Belongs to the CRISPR-associated Csm3 family.</text>
</comment>
<proteinExistence type="inferred from homology"/>
<accession>A0A7V0IAQ1</accession>
<keyword evidence="4" id="KW-0255">Endonuclease</keyword>
<dbReference type="Proteomes" id="UP000885706">
    <property type="component" value="Unassembled WGS sequence"/>
</dbReference>
<name>A0A7V0IAQ1_DESA2</name>
<protein>
    <recommendedName>
        <fullName evidence="2">CRISPR system Cms endoribonuclease Csm3</fullName>
    </recommendedName>
    <alternativeName>
        <fullName evidence="8">CRISPR type III A-associated RAMP protein Csm3</fullName>
    </alternativeName>
</protein>
<evidence type="ECO:0000256" key="4">
    <source>
        <dbReference type="ARBA" id="ARBA00022759"/>
    </source>
</evidence>
<evidence type="ECO:0000256" key="3">
    <source>
        <dbReference type="ARBA" id="ARBA00022722"/>
    </source>
</evidence>
<evidence type="ECO:0000256" key="1">
    <source>
        <dbReference type="ARBA" id="ARBA00006342"/>
    </source>
</evidence>
<evidence type="ECO:0000256" key="2">
    <source>
        <dbReference type="ARBA" id="ARBA00022150"/>
    </source>
</evidence>
<comment type="caution">
    <text evidence="10">The sequence shown here is derived from an EMBL/GenBank/DDBJ whole genome shotgun (WGS) entry which is preliminary data.</text>
</comment>
<dbReference type="EMBL" id="DQWQ01000154">
    <property type="protein sequence ID" value="HDD35833.1"/>
    <property type="molecule type" value="Genomic_DNA"/>
</dbReference>
<evidence type="ECO:0000256" key="6">
    <source>
        <dbReference type="ARBA" id="ARBA00022884"/>
    </source>
</evidence>
<dbReference type="GO" id="GO:0004519">
    <property type="term" value="F:endonuclease activity"/>
    <property type="evidence" value="ECO:0007669"/>
    <property type="project" value="UniProtKB-KW"/>
</dbReference>
<dbReference type="InterPro" id="IPR013412">
    <property type="entry name" value="CRISPR-assoc_RAMP_Csm3"/>
</dbReference>
<dbReference type="GO" id="GO:0003723">
    <property type="term" value="F:RNA binding"/>
    <property type="evidence" value="ECO:0007669"/>
    <property type="project" value="UniProtKB-KW"/>
</dbReference>
<evidence type="ECO:0000313" key="10">
    <source>
        <dbReference type="EMBL" id="HDD35833.1"/>
    </source>
</evidence>
<dbReference type="AlphaFoldDB" id="A0A7V0IAQ1"/>
<dbReference type="PANTHER" id="PTHR35579:SF3">
    <property type="entry name" value="CRISPR SYSTEM CMS ENDORIBONUCLEASE CSM3"/>
    <property type="match status" value="1"/>
</dbReference>
<keyword evidence="6" id="KW-0694">RNA-binding</keyword>
<keyword evidence="5" id="KW-0378">Hydrolase</keyword>
<dbReference type="Pfam" id="PF03787">
    <property type="entry name" value="RAMPs"/>
    <property type="match status" value="1"/>
</dbReference>
<dbReference type="GO" id="GO:0051607">
    <property type="term" value="P:defense response to virus"/>
    <property type="evidence" value="ECO:0007669"/>
    <property type="project" value="UniProtKB-KW"/>
</dbReference>
<keyword evidence="3" id="KW-0540">Nuclease</keyword>
<dbReference type="NCBIfam" id="TIGR02582">
    <property type="entry name" value="cas7_TM1809"/>
    <property type="match status" value="1"/>
</dbReference>
<evidence type="ECO:0000259" key="9">
    <source>
        <dbReference type="Pfam" id="PF03787"/>
    </source>
</evidence>
<feature type="domain" description="CRISPR type III-associated protein" evidence="9">
    <location>
        <begin position="14"/>
        <end position="225"/>
    </location>
</feature>
<evidence type="ECO:0000256" key="5">
    <source>
        <dbReference type="ARBA" id="ARBA00022801"/>
    </source>
</evidence>
<dbReference type="GO" id="GO:0016787">
    <property type="term" value="F:hydrolase activity"/>
    <property type="evidence" value="ECO:0007669"/>
    <property type="project" value="UniProtKB-KW"/>
</dbReference>
<keyword evidence="7" id="KW-0051">Antiviral defense</keyword>
<organism evidence="10">
    <name type="scientific">Desulfofervidus auxilii</name>
    <dbReference type="NCBI Taxonomy" id="1621989"/>
    <lineage>
        <taxon>Bacteria</taxon>
        <taxon>Pseudomonadati</taxon>
        <taxon>Thermodesulfobacteriota</taxon>
        <taxon>Candidatus Desulfofervidia</taxon>
        <taxon>Candidatus Desulfofervidales</taxon>
        <taxon>Candidatus Desulfofervidaceae</taxon>
        <taxon>Candidatus Desulfofervidus</taxon>
    </lineage>
</organism>
<evidence type="ECO:0000256" key="8">
    <source>
        <dbReference type="ARBA" id="ARBA00033183"/>
    </source>
</evidence>
<reference evidence="10" key="1">
    <citation type="journal article" date="2020" name="mSystems">
        <title>Genome- and Community-Level Interaction Insights into Carbon Utilization and Element Cycling Functions of Hydrothermarchaeota in Hydrothermal Sediment.</title>
        <authorList>
            <person name="Zhou Z."/>
            <person name="Liu Y."/>
            <person name="Xu W."/>
            <person name="Pan J."/>
            <person name="Luo Z.H."/>
            <person name="Li M."/>
        </authorList>
    </citation>
    <scope>NUCLEOTIDE SEQUENCE [LARGE SCALE GENOMIC DNA]</scope>
    <source>
        <strain evidence="10">HyVt-113</strain>
    </source>
</reference>
<dbReference type="InterPro" id="IPR052216">
    <property type="entry name" value="CRISPR_Csm3_endoribonuclease"/>
</dbReference>
<gene>
    <name evidence="10" type="primary">csm3</name>
    <name evidence="10" type="ORF">ENF30_03420</name>
</gene>
<dbReference type="InterPro" id="IPR005537">
    <property type="entry name" value="RAMP_III_fam"/>
</dbReference>